<dbReference type="GO" id="GO:0016020">
    <property type="term" value="C:membrane"/>
    <property type="evidence" value="ECO:0007669"/>
    <property type="project" value="InterPro"/>
</dbReference>
<keyword evidence="1" id="KW-0472">Membrane</keyword>
<accession>A0A4Y6I5T9</accession>
<proteinExistence type="predicted"/>
<evidence type="ECO:0000313" key="3">
    <source>
        <dbReference type="Proteomes" id="UP000315201"/>
    </source>
</evidence>
<feature type="transmembrane region" description="Helical" evidence="1">
    <location>
        <begin position="103"/>
        <end position="127"/>
    </location>
</feature>
<evidence type="ECO:0008006" key="4">
    <source>
        <dbReference type="Google" id="ProtNLM"/>
    </source>
</evidence>
<dbReference type="Pfam" id="PF07155">
    <property type="entry name" value="ECF-ribofla_trS"/>
    <property type="match status" value="1"/>
</dbReference>
<keyword evidence="1" id="KW-0812">Transmembrane</keyword>
<feature type="transmembrane region" description="Helical" evidence="1">
    <location>
        <begin position="69"/>
        <end position="91"/>
    </location>
</feature>
<dbReference type="Gene3D" id="1.10.1760.20">
    <property type="match status" value="1"/>
</dbReference>
<keyword evidence="3" id="KW-1185">Reference proteome</keyword>
<gene>
    <name evidence="2" type="ORF">FIV53_01605</name>
</gene>
<dbReference type="AlphaFoldDB" id="A0A4Y6I5T9"/>
<dbReference type="Proteomes" id="UP000315201">
    <property type="component" value="Chromosome"/>
</dbReference>
<protein>
    <recommendedName>
        <fullName evidence="4">ECF transporter S component</fullName>
    </recommendedName>
</protein>
<evidence type="ECO:0000256" key="1">
    <source>
        <dbReference type="SAM" id="Phobius"/>
    </source>
</evidence>
<feature type="transmembrane region" description="Helical" evidence="1">
    <location>
        <begin position="257"/>
        <end position="279"/>
    </location>
</feature>
<feature type="transmembrane region" description="Helical" evidence="1">
    <location>
        <begin position="225"/>
        <end position="250"/>
    </location>
</feature>
<dbReference type="InterPro" id="IPR009825">
    <property type="entry name" value="ECF_substrate-spec-like"/>
</dbReference>
<keyword evidence="1" id="KW-1133">Transmembrane helix</keyword>
<dbReference type="EMBL" id="CP041147">
    <property type="protein sequence ID" value="QDF64995.1"/>
    <property type="molecule type" value="Genomic_DNA"/>
</dbReference>
<evidence type="ECO:0000313" key="2">
    <source>
        <dbReference type="EMBL" id="QDF64995.1"/>
    </source>
</evidence>
<dbReference type="RefSeq" id="WP_208664578.1">
    <property type="nucleotide sequence ID" value="NZ_CP041147.1"/>
</dbReference>
<name>A0A4Y6I5T9_9MOLU</name>
<organism evidence="2 3">
    <name type="scientific">Mycoplasma nasistruthionis</name>
    <dbReference type="NCBI Taxonomy" id="353852"/>
    <lineage>
        <taxon>Bacteria</taxon>
        <taxon>Bacillati</taxon>
        <taxon>Mycoplasmatota</taxon>
        <taxon>Mollicutes</taxon>
        <taxon>Mycoplasmataceae</taxon>
        <taxon>Mycoplasma</taxon>
    </lineage>
</organism>
<feature type="transmembrane region" description="Helical" evidence="1">
    <location>
        <begin position="187"/>
        <end position="213"/>
    </location>
</feature>
<feature type="transmembrane region" description="Helical" evidence="1">
    <location>
        <begin position="27"/>
        <end position="48"/>
    </location>
</feature>
<reference evidence="2 3" key="1">
    <citation type="submission" date="2019-06" db="EMBL/GenBank/DDBJ databases">
        <title>Mycoplasma nasistruthionis sp. nov. str Ms03.</title>
        <authorList>
            <person name="Botes A."/>
        </authorList>
    </citation>
    <scope>NUCLEOTIDE SEQUENCE [LARGE SCALE GENOMIC DNA]</scope>
    <source>
        <strain evidence="2 3">Ms03</strain>
    </source>
</reference>
<sequence length="333" mass="37416">MKKTATEKTFSKFFNFGIFPKWTIKNMVFVAILIALSVSFTVVAAQILPIVNIPSYKFSFIGLPVKITGFIFGPVIGVFVGIVSDLLSLIFVPPAGYNPVYTVATAMNGLVAGLFGMYFLSFLNYAFSKKYRLEKLSIKITFLSYKYKQLSTANKRAAATSVANKIIALNSKRKFINENDSKHELKLIYLFSGSAFMLLCIAITVALIGFVISDTVIEKSFIPNRFIILCLTVSGMAALCIFIIVGYFFIDTEKYLVLVPIIVFSAFLSLINIPILSYADLYSFGNGTLQDIFIWITQHILTTPIKIWFNVFVIYYAYTVISKLIYKNNKLSY</sequence>